<proteinExistence type="predicted"/>
<reference evidence="1" key="2">
    <citation type="submission" date="2021-09" db="EMBL/GenBank/DDBJ databases">
        <authorList>
            <person name="Jia N."/>
            <person name="Wang J."/>
            <person name="Shi W."/>
            <person name="Du L."/>
            <person name="Sun Y."/>
            <person name="Zhan W."/>
            <person name="Jiang J."/>
            <person name="Wang Q."/>
            <person name="Zhang B."/>
            <person name="Ji P."/>
            <person name="Sakyi L.B."/>
            <person name="Cui X."/>
            <person name="Yuan T."/>
            <person name="Jiang B."/>
            <person name="Yang W."/>
            <person name="Lam T.T.-Y."/>
            <person name="Chang Q."/>
            <person name="Ding S."/>
            <person name="Wang X."/>
            <person name="Zhu J."/>
            <person name="Ruan X."/>
            <person name="Zhao L."/>
            <person name="Wei J."/>
            <person name="Que T."/>
            <person name="Du C."/>
            <person name="Cheng J."/>
            <person name="Dai P."/>
            <person name="Han X."/>
            <person name="Huang E."/>
            <person name="Gao Y."/>
            <person name="Liu J."/>
            <person name="Shao H."/>
            <person name="Ye R."/>
            <person name="Li L."/>
            <person name="Wei W."/>
            <person name="Wang X."/>
            <person name="Wang C."/>
            <person name="Huo Q."/>
            <person name="Li W."/>
            <person name="Guo W."/>
            <person name="Chen H."/>
            <person name="Chen S."/>
            <person name="Zhou L."/>
            <person name="Zhou L."/>
            <person name="Ni X."/>
            <person name="Tian J."/>
            <person name="Zhou Y."/>
            <person name="Sheng Y."/>
            <person name="Liu T."/>
            <person name="Pan Y."/>
            <person name="Xia L."/>
            <person name="Li J."/>
            <person name="Zhao F."/>
            <person name="Cao W."/>
        </authorList>
    </citation>
    <scope>NUCLEOTIDE SEQUENCE</scope>
    <source>
        <strain evidence="1">Rmic-2018</strain>
        <tissue evidence="1">Larvae</tissue>
    </source>
</reference>
<protein>
    <submittedName>
        <fullName evidence="1">Uncharacterized protein</fullName>
    </submittedName>
</protein>
<dbReference type="AlphaFoldDB" id="A0A9J6DYC9"/>
<organism evidence="1 2">
    <name type="scientific">Rhipicephalus microplus</name>
    <name type="common">Cattle tick</name>
    <name type="synonym">Boophilus microplus</name>
    <dbReference type="NCBI Taxonomy" id="6941"/>
    <lineage>
        <taxon>Eukaryota</taxon>
        <taxon>Metazoa</taxon>
        <taxon>Ecdysozoa</taxon>
        <taxon>Arthropoda</taxon>
        <taxon>Chelicerata</taxon>
        <taxon>Arachnida</taxon>
        <taxon>Acari</taxon>
        <taxon>Parasitiformes</taxon>
        <taxon>Ixodida</taxon>
        <taxon>Ixodoidea</taxon>
        <taxon>Ixodidae</taxon>
        <taxon>Rhipicephalinae</taxon>
        <taxon>Rhipicephalus</taxon>
        <taxon>Boophilus</taxon>
    </lineage>
</organism>
<evidence type="ECO:0000313" key="1">
    <source>
        <dbReference type="EMBL" id="KAH8027231.1"/>
    </source>
</evidence>
<dbReference type="Proteomes" id="UP000821866">
    <property type="component" value="Chromosome 4"/>
</dbReference>
<reference evidence="1" key="1">
    <citation type="journal article" date="2020" name="Cell">
        <title>Large-Scale Comparative Analyses of Tick Genomes Elucidate Their Genetic Diversity and Vector Capacities.</title>
        <authorList>
            <consortium name="Tick Genome and Microbiome Consortium (TIGMIC)"/>
            <person name="Jia N."/>
            <person name="Wang J."/>
            <person name="Shi W."/>
            <person name="Du L."/>
            <person name="Sun Y."/>
            <person name="Zhan W."/>
            <person name="Jiang J.F."/>
            <person name="Wang Q."/>
            <person name="Zhang B."/>
            <person name="Ji P."/>
            <person name="Bell-Sakyi L."/>
            <person name="Cui X.M."/>
            <person name="Yuan T.T."/>
            <person name="Jiang B.G."/>
            <person name="Yang W.F."/>
            <person name="Lam T.T."/>
            <person name="Chang Q.C."/>
            <person name="Ding S.J."/>
            <person name="Wang X.J."/>
            <person name="Zhu J.G."/>
            <person name="Ruan X.D."/>
            <person name="Zhao L."/>
            <person name="Wei J.T."/>
            <person name="Ye R.Z."/>
            <person name="Que T.C."/>
            <person name="Du C.H."/>
            <person name="Zhou Y.H."/>
            <person name="Cheng J.X."/>
            <person name="Dai P.F."/>
            <person name="Guo W.B."/>
            <person name="Han X.H."/>
            <person name="Huang E.J."/>
            <person name="Li L.F."/>
            <person name="Wei W."/>
            <person name="Gao Y.C."/>
            <person name="Liu J.Z."/>
            <person name="Shao H.Z."/>
            <person name="Wang X."/>
            <person name="Wang C.C."/>
            <person name="Yang T.C."/>
            <person name="Huo Q.B."/>
            <person name="Li W."/>
            <person name="Chen H.Y."/>
            <person name="Chen S.E."/>
            <person name="Zhou L.G."/>
            <person name="Ni X.B."/>
            <person name="Tian J.H."/>
            <person name="Sheng Y."/>
            <person name="Liu T."/>
            <person name="Pan Y.S."/>
            <person name="Xia L.Y."/>
            <person name="Li J."/>
            <person name="Zhao F."/>
            <person name="Cao W.C."/>
        </authorList>
    </citation>
    <scope>NUCLEOTIDE SEQUENCE</scope>
    <source>
        <strain evidence="1">Rmic-2018</strain>
    </source>
</reference>
<name>A0A9J6DYC9_RHIMP</name>
<accession>A0A9J6DYC9</accession>
<dbReference type="EMBL" id="JABSTU010000006">
    <property type="protein sequence ID" value="KAH8027231.1"/>
    <property type="molecule type" value="Genomic_DNA"/>
</dbReference>
<gene>
    <name evidence="1" type="ORF">HPB51_003684</name>
</gene>
<comment type="caution">
    <text evidence="1">The sequence shown here is derived from an EMBL/GenBank/DDBJ whole genome shotgun (WGS) entry which is preliminary data.</text>
</comment>
<evidence type="ECO:0000313" key="2">
    <source>
        <dbReference type="Proteomes" id="UP000821866"/>
    </source>
</evidence>
<sequence length="198" mass="22781">MAAEMARRFSRCYEKNVLRKYAADSSGFCGWAVRSCLRKEPGYVRSTNHAPFKYIHKRPTCKPCTCFYAGEVDKQVEKEPLTVFLEHINKACELDSKHQLKLLPHLKLRDLDPSHFEKMNVATAHALFHHSTAAGLRYLVHRNHLPEEALTTAFFLEQVFRWLTIMTSRTMQTALSELCPQKGDEAECFLVTFIGMVT</sequence>
<keyword evidence="2" id="KW-1185">Reference proteome</keyword>